<keyword evidence="2" id="KW-1185">Reference proteome</keyword>
<protein>
    <submittedName>
        <fullName evidence="1">Uncharacterized protein</fullName>
    </submittedName>
</protein>
<comment type="caution">
    <text evidence="1">The sequence shown here is derived from an EMBL/GenBank/DDBJ whole genome shotgun (WGS) entry which is preliminary data.</text>
</comment>
<organism evidence="1 2">
    <name type="scientific">Trichonephila clavipes</name>
    <name type="common">Golden silk orbweaver</name>
    <name type="synonym">Nephila clavipes</name>
    <dbReference type="NCBI Taxonomy" id="2585209"/>
    <lineage>
        <taxon>Eukaryota</taxon>
        <taxon>Metazoa</taxon>
        <taxon>Ecdysozoa</taxon>
        <taxon>Arthropoda</taxon>
        <taxon>Chelicerata</taxon>
        <taxon>Arachnida</taxon>
        <taxon>Araneae</taxon>
        <taxon>Araneomorphae</taxon>
        <taxon>Entelegynae</taxon>
        <taxon>Araneoidea</taxon>
        <taxon>Nephilidae</taxon>
        <taxon>Trichonephila</taxon>
    </lineage>
</organism>
<name>A0A8X6V3Y6_TRICX</name>
<proteinExistence type="predicted"/>
<evidence type="ECO:0000313" key="1">
    <source>
        <dbReference type="EMBL" id="GFX94187.1"/>
    </source>
</evidence>
<gene>
    <name evidence="1" type="ORF">TNCV_4292321</name>
</gene>
<accession>A0A8X6V3Y6</accession>
<dbReference type="Proteomes" id="UP000887159">
    <property type="component" value="Unassembled WGS sequence"/>
</dbReference>
<dbReference type="EMBL" id="BMAU01021177">
    <property type="protein sequence ID" value="GFX94187.1"/>
    <property type="molecule type" value="Genomic_DNA"/>
</dbReference>
<sequence length="104" mass="11644">MHQRSSVDEERSLPTSSDVTHQCNVKVRRHGDYSSVVEHSTANREVPGINQGVSLFREFSVGAFDCRSRGPWFKPGCPLLQGSEEKYCLRVSKAAMICPVLYIS</sequence>
<dbReference type="AlphaFoldDB" id="A0A8X6V3Y6"/>
<reference evidence="1" key="1">
    <citation type="submission" date="2020-08" db="EMBL/GenBank/DDBJ databases">
        <title>Multicomponent nature underlies the extraordinary mechanical properties of spider dragline silk.</title>
        <authorList>
            <person name="Kono N."/>
            <person name="Nakamura H."/>
            <person name="Mori M."/>
            <person name="Yoshida Y."/>
            <person name="Ohtoshi R."/>
            <person name="Malay A.D."/>
            <person name="Moran D.A.P."/>
            <person name="Tomita M."/>
            <person name="Numata K."/>
            <person name="Arakawa K."/>
        </authorList>
    </citation>
    <scope>NUCLEOTIDE SEQUENCE</scope>
</reference>
<evidence type="ECO:0000313" key="2">
    <source>
        <dbReference type="Proteomes" id="UP000887159"/>
    </source>
</evidence>